<proteinExistence type="predicted"/>
<dbReference type="EMBL" id="JBEUOH010000002">
    <property type="protein sequence ID" value="KAL0901103.1"/>
    <property type="molecule type" value="Genomic_DNA"/>
</dbReference>
<keyword evidence="1" id="KW-0732">Signal</keyword>
<keyword evidence="3" id="KW-1185">Reference proteome</keyword>
<dbReference type="Proteomes" id="UP001549920">
    <property type="component" value="Unassembled WGS sequence"/>
</dbReference>
<evidence type="ECO:0000313" key="3">
    <source>
        <dbReference type="Proteomes" id="UP001549920"/>
    </source>
</evidence>
<evidence type="ECO:0000313" key="2">
    <source>
        <dbReference type="EMBL" id="KAL0901103.1"/>
    </source>
</evidence>
<feature type="signal peptide" evidence="1">
    <location>
        <begin position="1"/>
        <end position="19"/>
    </location>
</feature>
<gene>
    <name evidence="2" type="ORF">ABMA27_006425</name>
</gene>
<feature type="chain" id="PRO_5045123234" evidence="1">
    <location>
        <begin position="20"/>
        <end position="244"/>
    </location>
</feature>
<sequence length="244" mass="28557">MYLPLTLCLLYLLPVYCHWHHHHHHRHVPNPFHNNHNYYYHHHHHHDPNPFHNNRNFHHHHHFHHPPYFHHTSEYHRDHGFKYPSQSQPPTPVATVTSIPFEVSSLIPPQPSTVTPLTTTQPQLDPFDQLFCDVFDLYQDLRQYCHNTTHEVANGGIYRITATLQGYQENSIVVKVKHRILSITATSTNGAKYEELIIIPTVAVNQSLAWKYDEEELTIFFSKPTELNTCLMNISASTITVPKV</sequence>
<protein>
    <submittedName>
        <fullName evidence="2">Uncharacterized protein</fullName>
    </submittedName>
</protein>
<evidence type="ECO:0000256" key="1">
    <source>
        <dbReference type="SAM" id="SignalP"/>
    </source>
</evidence>
<organism evidence="2 3">
    <name type="scientific">Loxostege sticticalis</name>
    <name type="common">Beet webworm moth</name>
    <dbReference type="NCBI Taxonomy" id="481309"/>
    <lineage>
        <taxon>Eukaryota</taxon>
        <taxon>Metazoa</taxon>
        <taxon>Ecdysozoa</taxon>
        <taxon>Arthropoda</taxon>
        <taxon>Hexapoda</taxon>
        <taxon>Insecta</taxon>
        <taxon>Pterygota</taxon>
        <taxon>Neoptera</taxon>
        <taxon>Endopterygota</taxon>
        <taxon>Lepidoptera</taxon>
        <taxon>Glossata</taxon>
        <taxon>Ditrysia</taxon>
        <taxon>Pyraloidea</taxon>
        <taxon>Crambidae</taxon>
        <taxon>Pyraustinae</taxon>
        <taxon>Loxostege</taxon>
    </lineage>
</organism>
<name>A0ABR3IJ83_LOXSC</name>
<accession>A0ABR3IJ83</accession>
<reference evidence="2 3" key="1">
    <citation type="submission" date="2024-06" db="EMBL/GenBank/DDBJ databases">
        <title>A chromosome-level genome assembly of beet webworm, Loxostege sticticalis.</title>
        <authorList>
            <person name="Zhang Y."/>
        </authorList>
    </citation>
    <scope>NUCLEOTIDE SEQUENCE [LARGE SCALE GENOMIC DNA]</scope>
    <source>
        <strain evidence="2">AQ026</strain>
        <tissue evidence="2">Whole body</tissue>
    </source>
</reference>
<comment type="caution">
    <text evidence="2">The sequence shown here is derived from an EMBL/GenBank/DDBJ whole genome shotgun (WGS) entry which is preliminary data.</text>
</comment>